<dbReference type="PANTHER" id="PTHR46383">
    <property type="entry name" value="ASPARTATE AMINOTRANSFERASE"/>
    <property type="match status" value="1"/>
</dbReference>
<name>A0ABT6UV17_9GAMM</name>
<organism evidence="8 9">
    <name type="scientific">Cobetia amphilecti</name>
    <dbReference type="NCBI Taxonomy" id="1055104"/>
    <lineage>
        <taxon>Bacteria</taxon>
        <taxon>Pseudomonadati</taxon>
        <taxon>Pseudomonadota</taxon>
        <taxon>Gammaproteobacteria</taxon>
        <taxon>Oceanospirillales</taxon>
        <taxon>Halomonadaceae</taxon>
        <taxon>Cobetia</taxon>
    </lineage>
</organism>
<comment type="cofactor">
    <cofactor evidence="1 6">
        <name>pyridoxal 5'-phosphate</name>
        <dbReference type="ChEBI" id="CHEBI:597326"/>
    </cofactor>
</comment>
<dbReference type="CDD" id="cd00609">
    <property type="entry name" value="AAT_like"/>
    <property type="match status" value="1"/>
</dbReference>
<feature type="domain" description="Aminotransferase class I/classII large" evidence="7">
    <location>
        <begin position="33"/>
        <end position="393"/>
    </location>
</feature>
<evidence type="ECO:0000313" key="8">
    <source>
        <dbReference type="EMBL" id="MDI5885659.1"/>
    </source>
</evidence>
<dbReference type="SUPFAM" id="SSF53383">
    <property type="entry name" value="PLP-dependent transferases"/>
    <property type="match status" value="1"/>
</dbReference>
<evidence type="ECO:0000259" key="7">
    <source>
        <dbReference type="Pfam" id="PF00155"/>
    </source>
</evidence>
<dbReference type="Proteomes" id="UP001229025">
    <property type="component" value="Unassembled WGS sequence"/>
</dbReference>
<dbReference type="EMBL" id="JASCSA010000014">
    <property type="protein sequence ID" value="MDI5885659.1"/>
    <property type="molecule type" value="Genomic_DNA"/>
</dbReference>
<dbReference type="InterPro" id="IPR015421">
    <property type="entry name" value="PyrdxlP-dep_Trfase_major"/>
</dbReference>
<dbReference type="InterPro" id="IPR004839">
    <property type="entry name" value="Aminotransferase_I/II_large"/>
</dbReference>
<evidence type="ECO:0000256" key="2">
    <source>
        <dbReference type="ARBA" id="ARBA00007441"/>
    </source>
</evidence>
<keyword evidence="5" id="KW-0663">Pyridoxal phosphate</keyword>
<dbReference type="Gene3D" id="3.40.640.10">
    <property type="entry name" value="Type I PLP-dependent aspartate aminotransferase-like (Major domain)"/>
    <property type="match status" value="1"/>
</dbReference>
<keyword evidence="9" id="KW-1185">Reference proteome</keyword>
<dbReference type="GO" id="GO:0008483">
    <property type="term" value="F:transaminase activity"/>
    <property type="evidence" value="ECO:0007669"/>
    <property type="project" value="UniProtKB-KW"/>
</dbReference>
<sequence>MTAILLADRLKRIQPSPSVQANDRVAALRAEGKDIINFTIGEPDFDTPAHIIDAAVTALRQGDTHYTPSEGTPALRQAIVEKLARDNALEYHFDEIVVGAGGKHILYHVMAATLNPGDEVIVPAPYWVSYPDIALLNEGVPRVVTCDASCGFKLTPQALIEAITDKTRWLVLNTPSNPTGAVYSESELLALAQVLRDYPHVGIISDEIYEHFVYAPARHLSLINVAPDLKSRTLIVNGASKGYAMTGWRIGFGAGPRDLIQAIVKLVSQTTTCPSSISQAGAVAAFIGDQAPVRAMAERYTQRRQLMLEGLQSIAGVNCTAPDGAFYVYLDVSGLLGKMTPGGQRLVRDGDVVLYWLDAGVAAVSGEAYGLSPYVRLSFAIGDEAIQEGCRRLREACLALT</sequence>
<comment type="similarity">
    <text evidence="2 6">Belongs to the class-I pyridoxal-phosphate-dependent aminotransferase family.</text>
</comment>
<evidence type="ECO:0000256" key="6">
    <source>
        <dbReference type="RuleBase" id="RU000481"/>
    </source>
</evidence>
<evidence type="ECO:0000256" key="3">
    <source>
        <dbReference type="ARBA" id="ARBA00022576"/>
    </source>
</evidence>
<dbReference type="InterPro" id="IPR050596">
    <property type="entry name" value="AspAT/PAT-like"/>
</dbReference>
<evidence type="ECO:0000256" key="1">
    <source>
        <dbReference type="ARBA" id="ARBA00001933"/>
    </source>
</evidence>
<evidence type="ECO:0000256" key="4">
    <source>
        <dbReference type="ARBA" id="ARBA00022679"/>
    </source>
</evidence>
<dbReference type="PROSITE" id="PS00105">
    <property type="entry name" value="AA_TRANSFER_CLASS_1"/>
    <property type="match status" value="1"/>
</dbReference>
<dbReference type="Pfam" id="PF00155">
    <property type="entry name" value="Aminotran_1_2"/>
    <property type="match status" value="1"/>
</dbReference>
<dbReference type="PANTHER" id="PTHR46383:SF1">
    <property type="entry name" value="ASPARTATE AMINOTRANSFERASE"/>
    <property type="match status" value="1"/>
</dbReference>
<accession>A0ABT6UV17</accession>
<keyword evidence="3 6" id="KW-0032">Aminotransferase</keyword>
<dbReference type="EC" id="2.6.1.-" evidence="6"/>
<proteinExistence type="inferred from homology"/>
<gene>
    <name evidence="8" type="ORF">QLT01_15030</name>
</gene>
<dbReference type="InterPro" id="IPR015422">
    <property type="entry name" value="PyrdxlP-dep_Trfase_small"/>
</dbReference>
<reference evidence="9" key="1">
    <citation type="submission" date="2023-07" db="EMBL/GenBank/DDBJ databases">
        <title>Genome-based characterization of strain KMM 296 and proposal for reclassification of Cobetia litoralis and Cobetia pacifica, and emended description of the species Cobetia amphilecti and Cobetia marina.</title>
        <authorList>
            <person name="Balabanova L."/>
            <person name="Nedashkovskaya O."/>
        </authorList>
    </citation>
    <scope>NUCLEOTIDE SEQUENCE [LARGE SCALE GENOMIC DNA]</scope>
    <source>
        <strain evidence="9">NRIC 0815</strain>
    </source>
</reference>
<dbReference type="InterPro" id="IPR015424">
    <property type="entry name" value="PyrdxlP-dep_Trfase"/>
</dbReference>
<keyword evidence="4 6" id="KW-0808">Transferase</keyword>
<evidence type="ECO:0000313" key="9">
    <source>
        <dbReference type="Proteomes" id="UP001229025"/>
    </source>
</evidence>
<dbReference type="InterPro" id="IPR004838">
    <property type="entry name" value="NHTrfase_class1_PyrdxlP-BS"/>
</dbReference>
<dbReference type="Gene3D" id="3.90.1150.10">
    <property type="entry name" value="Aspartate Aminotransferase, domain 1"/>
    <property type="match status" value="1"/>
</dbReference>
<protein>
    <recommendedName>
        <fullName evidence="6">Aminotransferase</fullName>
        <ecNumber evidence="6">2.6.1.-</ecNumber>
    </recommendedName>
</protein>
<evidence type="ECO:0000256" key="5">
    <source>
        <dbReference type="ARBA" id="ARBA00022898"/>
    </source>
</evidence>
<dbReference type="RefSeq" id="WP_284727335.1">
    <property type="nucleotide sequence ID" value="NZ_JASCSA010000014.1"/>
</dbReference>
<comment type="caution">
    <text evidence="8">The sequence shown here is derived from an EMBL/GenBank/DDBJ whole genome shotgun (WGS) entry which is preliminary data.</text>
</comment>